<comment type="caution">
    <text evidence="4">The sequence shown here is derived from an EMBL/GenBank/DDBJ whole genome shotgun (WGS) entry which is preliminary data.</text>
</comment>
<evidence type="ECO:0000259" key="3">
    <source>
        <dbReference type="PROSITE" id="PS51371"/>
    </source>
</evidence>
<accession>A0A7C2XW20</accession>
<feature type="domain" description="CBS" evidence="3">
    <location>
        <begin position="8"/>
        <end position="65"/>
    </location>
</feature>
<protein>
    <submittedName>
        <fullName evidence="4">CBS domain-containing protein</fullName>
    </submittedName>
</protein>
<evidence type="ECO:0000313" key="4">
    <source>
        <dbReference type="EMBL" id="HET98378.1"/>
    </source>
</evidence>
<name>A0A7C2XW20_9BACT</name>
<dbReference type="SMART" id="SM00116">
    <property type="entry name" value="CBS"/>
    <property type="match status" value="2"/>
</dbReference>
<dbReference type="AlphaFoldDB" id="A0A7C2XW20"/>
<evidence type="ECO:0000256" key="1">
    <source>
        <dbReference type="ARBA" id="ARBA00023122"/>
    </source>
</evidence>
<sequence>MPVAREIMSREVVTVGPEMPVEELAALLWAKRISGAPVVDGEGRLVGVVTESDLIDQAKKLHIPTAIAILEAVIFLERGRKVEQEVSKMAGSRVGDICAKNPVTVAPDTPLDEIATIMAEKHLHTLPVMEHEHLVGVIGKSDIIRTLARPPQG</sequence>
<dbReference type="Proteomes" id="UP000885986">
    <property type="component" value="Unassembled WGS sequence"/>
</dbReference>
<dbReference type="PANTHER" id="PTHR43080:SF26">
    <property type="entry name" value="REGULATORY PROTEIN"/>
    <property type="match status" value="1"/>
</dbReference>
<dbReference type="CDD" id="cd04586">
    <property type="entry name" value="CBS_pair_BON_assoc"/>
    <property type="match status" value="1"/>
</dbReference>
<gene>
    <name evidence="4" type="ORF">ENN98_06765</name>
</gene>
<dbReference type="InterPro" id="IPR051257">
    <property type="entry name" value="Diverse_CBS-Domain"/>
</dbReference>
<keyword evidence="1 2" id="KW-0129">CBS domain</keyword>
<dbReference type="PROSITE" id="PS51371">
    <property type="entry name" value="CBS"/>
    <property type="match status" value="2"/>
</dbReference>
<dbReference type="InterPro" id="IPR046342">
    <property type="entry name" value="CBS_dom_sf"/>
</dbReference>
<dbReference type="PANTHER" id="PTHR43080">
    <property type="entry name" value="CBS DOMAIN-CONTAINING PROTEIN CBSX3, MITOCHONDRIAL"/>
    <property type="match status" value="1"/>
</dbReference>
<dbReference type="EMBL" id="DSDS01000150">
    <property type="protein sequence ID" value="HET98378.1"/>
    <property type="molecule type" value="Genomic_DNA"/>
</dbReference>
<dbReference type="Gene3D" id="3.10.580.10">
    <property type="entry name" value="CBS-domain"/>
    <property type="match status" value="1"/>
</dbReference>
<dbReference type="InterPro" id="IPR000644">
    <property type="entry name" value="CBS_dom"/>
</dbReference>
<dbReference type="SUPFAM" id="SSF54631">
    <property type="entry name" value="CBS-domain pair"/>
    <property type="match status" value="1"/>
</dbReference>
<proteinExistence type="predicted"/>
<evidence type="ECO:0000256" key="2">
    <source>
        <dbReference type="PROSITE-ProRule" id="PRU00703"/>
    </source>
</evidence>
<organism evidence="4">
    <name type="scientific">Desulfurivibrio alkaliphilus</name>
    <dbReference type="NCBI Taxonomy" id="427923"/>
    <lineage>
        <taxon>Bacteria</taxon>
        <taxon>Pseudomonadati</taxon>
        <taxon>Thermodesulfobacteriota</taxon>
        <taxon>Desulfobulbia</taxon>
        <taxon>Desulfobulbales</taxon>
        <taxon>Desulfobulbaceae</taxon>
        <taxon>Desulfurivibrio</taxon>
    </lineage>
</organism>
<feature type="domain" description="CBS" evidence="3">
    <location>
        <begin position="98"/>
        <end position="153"/>
    </location>
</feature>
<dbReference type="Pfam" id="PF00571">
    <property type="entry name" value="CBS"/>
    <property type="match status" value="2"/>
</dbReference>
<reference evidence="4" key="1">
    <citation type="journal article" date="2020" name="mSystems">
        <title>Genome- and Community-Level Interaction Insights into Carbon Utilization and Element Cycling Functions of Hydrothermarchaeota in Hydrothermal Sediment.</title>
        <authorList>
            <person name="Zhou Z."/>
            <person name="Liu Y."/>
            <person name="Xu W."/>
            <person name="Pan J."/>
            <person name="Luo Z.H."/>
            <person name="Li M."/>
        </authorList>
    </citation>
    <scope>NUCLEOTIDE SEQUENCE [LARGE SCALE GENOMIC DNA]</scope>
    <source>
        <strain evidence="4">SpSt-1224</strain>
    </source>
</reference>